<dbReference type="InterPro" id="IPR027417">
    <property type="entry name" value="P-loop_NTPase"/>
</dbReference>
<dbReference type="PROSITE" id="PS51421">
    <property type="entry name" value="RAS"/>
    <property type="match status" value="1"/>
</dbReference>
<dbReference type="GO" id="GO:0016020">
    <property type="term" value="C:membrane"/>
    <property type="evidence" value="ECO:0007669"/>
    <property type="project" value="InterPro"/>
</dbReference>
<reference evidence="3" key="2">
    <citation type="submission" date="2022-08" db="EMBL/GenBank/DDBJ databases">
        <title>Novel sulphate-reducing endosymbionts in the free-living metamonad Anaeramoeba.</title>
        <authorList>
            <person name="Jerlstrom-Hultqvist J."/>
            <person name="Cepicka I."/>
            <person name="Gallot-Lavallee L."/>
            <person name="Salas-Leiva D."/>
            <person name="Curtis B.A."/>
            <person name="Zahonova K."/>
            <person name="Pipaliya S."/>
            <person name="Dacks J."/>
            <person name="Roger A.J."/>
        </authorList>
    </citation>
    <scope>NUCLEOTIDE SEQUENCE</scope>
    <source>
        <strain evidence="3">Busselton2</strain>
    </source>
</reference>
<dbReference type="PANTHER" id="PTHR24070">
    <property type="entry name" value="RAS, DI-RAS, AND RHEB FAMILY MEMBERS OF SMALL GTPASE SUPERFAMILY"/>
    <property type="match status" value="1"/>
</dbReference>
<evidence type="ECO:0000313" key="6">
    <source>
        <dbReference type="Proteomes" id="UP001150062"/>
    </source>
</evidence>
<dbReference type="Proteomes" id="UP001150062">
    <property type="component" value="Unassembled WGS sequence"/>
</dbReference>
<gene>
    <name evidence="3" type="ORF">M0812_10829</name>
    <name evidence="4" type="ORF">M0813_17150</name>
</gene>
<accession>A0AAV7ZWI3</accession>
<dbReference type="EMBL" id="JAOAOG010000100">
    <property type="protein sequence ID" value="KAJ6249355.1"/>
    <property type="molecule type" value="Genomic_DNA"/>
</dbReference>
<evidence type="ECO:0000256" key="2">
    <source>
        <dbReference type="ARBA" id="ARBA00023134"/>
    </source>
</evidence>
<evidence type="ECO:0000313" key="5">
    <source>
        <dbReference type="Proteomes" id="UP001146793"/>
    </source>
</evidence>
<dbReference type="EMBL" id="JANTQA010000023">
    <property type="protein sequence ID" value="KAJ3444967.1"/>
    <property type="molecule type" value="Genomic_DNA"/>
</dbReference>
<dbReference type="GO" id="GO:0003924">
    <property type="term" value="F:GTPase activity"/>
    <property type="evidence" value="ECO:0007669"/>
    <property type="project" value="InterPro"/>
</dbReference>
<protein>
    <submittedName>
        <fullName evidence="3">Ras-like protein</fullName>
    </submittedName>
</protein>
<dbReference type="PRINTS" id="PR00449">
    <property type="entry name" value="RASTRNSFRMNG"/>
</dbReference>
<dbReference type="Pfam" id="PF00071">
    <property type="entry name" value="Ras"/>
    <property type="match status" value="1"/>
</dbReference>
<dbReference type="InterPro" id="IPR005225">
    <property type="entry name" value="Small_GTP-bd"/>
</dbReference>
<dbReference type="AlphaFoldDB" id="A0AAV7ZWI3"/>
<proteinExistence type="predicted"/>
<dbReference type="SMART" id="SM00174">
    <property type="entry name" value="RHO"/>
    <property type="match status" value="1"/>
</dbReference>
<dbReference type="NCBIfam" id="TIGR00231">
    <property type="entry name" value="small_GTP"/>
    <property type="match status" value="1"/>
</dbReference>
<dbReference type="SUPFAM" id="SSF52540">
    <property type="entry name" value="P-loop containing nucleoside triphosphate hydrolases"/>
    <property type="match status" value="1"/>
</dbReference>
<name>A0AAV7ZWI3_9EUKA</name>
<dbReference type="CDD" id="cd00876">
    <property type="entry name" value="Ras"/>
    <property type="match status" value="1"/>
</dbReference>
<evidence type="ECO:0000313" key="3">
    <source>
        <dbReference type="EMBL" id="KAJ3444967.1"/>
    </source>
</evidence>
<dbReference type="Proteomes" id="UP001146793">
    <property type="component" value="Unassembled WGS sequence"/>
</dbReference>
<evidence type="ECO:0000256" key="1">
    <source>
        <dbReference type="ARBA" id="ARBA00022741"/>
    </source>
</evidence>
<keyword evidence="2" id="KW-0342">GTP-binding</keyword>
<dbReference type="SMART" id="SM00175">
    <property type="entry name" value="RAB"/>
    <property type="match status" value="1"/>
</dbReference>
<dbReference type="GO" id="GO:0007165">
    <property type="term" value="P:signal transduction"/>
    <property type="evidence" value="ECO:0007669"/>
    <property type="project" value="InterPro"/>
</dbReference>
<keyword evidence="1" id="KW-0547">Nucleotide-binding</keyword>
<dbReference type="InterPro" id="IPR001806">
    <property type="entry name" value="Small_GTPase"/>
</dbReference>
<reference evidence="4" key="1">
    <citation type="submission" date="2022-08" db="EMBL/GenBank/DDBJ databases">
        <title>Novel sulfate-reducing endosymbionts in the free-living metamonad Anaeramoeba.</title>
        <authorList>
            <person name="Jerlstrom-Hultqvist J."/>
            <person name="Cepicka I."/>
            <person name="Gallot-Lavallee L."/>
            <person name="Salas-Leiva D."/>
            <person name="Curtis B.A."/>
            <person name="Zahonova K."/>
            <person name="Pipaliya S."/>
            <person name="Dacks J."/>
            <person name="Roger A.J."/>
        </authorList>
    </citation>
    <scope>NUCLEOTIDE SEQUENCE</scope>
    <source>
        <strain evidence="4">Schooner1</strain>
    </source>
</reference>
<dbReference type="SMART" id="SM00173">
    <property type="entry name" value="RAS"/>
    <property type="match status" value="1"/>
</dbReference>
<evidence type="ECO:0000313" key="4">
    <source>
        <dbReference type="EMBL" id="KAJ6249355.1"/>
    </source>
</evidence>
<keyword evidence="6" id="KW-1185">Reference proteome</keyword>
<dbReference type="GO" id="GO:0005525">
    <property type="term" value="F:GTP binding"/>
    <property type="evidence" value="ECO:0007669"/>
    <property type="project" value="UniProtKB-KW"/>
</dbReference>
<comment type="caution">
    <text evidence="3">The sequence shown here is derived from an EMBL/GenBank/DDBJ whole genome shotgun (WGS) entry which is preliminary data.</text>
</comment>
<dbReference type="Gene3D" id="3.40.50.300">
    <property type="entry name" value="P-loop containing nucleotide triphosphate hydrolases"/>
    <property type="match status" value="1"/>
</dbReference>
<sequence length="187" mass="21205">MSKNADFEYSLVLLGSGGTGKSSITVQLCYNRFVSNYDSTIEDIHRKQCEIDEEVAFLEILDTAGQEDYATMRPSYIRSGEGFLLVYSVTDRESFDLIKILRDEILMVKDSTKEPIVIAANKIDLETSRKVSTDEGKELAESIGCQYVETSAKLDVGVQDAFYDLVRLMRSKRSLRKKKKKKKCVIM</sequence>
<organism evidence="3 5">
    <name type="scientific">Anaeramoeba flamelloides</name>
    <dbReference type="NCBI Taxonomy" id="1746091"/>
    <lineage>
        <taxon>Eukaryota</taxon>
        <taxon>Metamonada</taxon>
        <taxon>Anaeramoebidae</taxon>
        <taxon>Anaeramoeba</taxon>
    </lineage>
</organism>
<dbReference type="FunFam" id="3.40.50.300:FF:001423">
    <property type="entry name" value="Ras family GTPase"/>
    <property type="match status" value="1"/>
</dbReference>
<dbReference type="PROSITE" id="PS51419">
    <property type="entry name" value="RAB"/>
    <property type="match status" value="1"/>
</dbReference>
<dbReference type="InterPro" id="IPR020849">
    <property type="entry name" value="Small_GTPase_Ras-type"/>
</dbReference>